<gene>
    <name evidence="1" type="ORF">J5X90_14425</name>
</gene>
<keyword evidence="2" id="KW-1185">Reference proteome</keyword>
<dbReference type="RefSeq" id="WP_209051733.1">
    <property type="nucleotide sequence ID" value="NZ_CP072425.1"/>
</dbReference>
<proteinExistence type="predicted"/>
<protein>
    <recommendedName>
        <fullName evidence="3">HEAT repeat domain-containing protein</fullName>
    </recommendedName>
</protein>
<evidence type="ECO:0008006" key="3">
    <source>
        <dbReference type="Google" id="ProtNLM"/>
    </source>
</evidence>
<accession>A0ABX7V1H6</accession>
<sequence>MTLEQYLIKWDGKSVAYLEETFDVFKGDKALSSKLIILLEQVALQAGATWLLKHHLHASGAIKEKDVALLFSRLSTIKDWQAKLHLLQCLPYLPISKNDKQAVDSFLRACRSADNKFVRAWSYQGFFELALRHSEYRPEVQQLLACALQDEAPSVKARVKQLTKKGFLT</sequence>
<dbReference type="Proteomes" id="UP000665025">
    <property type="component" value="Chromosome 1"/>
</dbReference>
<name>A0ABX7V1H6_9GAMM</name>
<dbReference type="EMBL" id="CP072425">
    <property type="protein sequence ID" value="QTL34721.1"/>
    <property type="molecule type" value="Genomic_DNA"/>
</dbReference>
<evidence type="ECO:0000313" key="1">
    <source>
        <dbReference type="EMBL" id="QTL34721.1"/>
    </source>
</evidence>
<organism evidence="1 2">
    <name type="scientific">Pseudoalteromonas viridis</name>
    <dbReference type="NCBI Taxonomy" id="339617"/>
    <lineage>
        <taxon>Bacteria</taxon>
        <taxon>Pseudomonadati</taxon>
        <taxon>Pseudomonadota</taxon>
        <taxon>Gammaproteobacteria</taxon>
        <taxon>Alteromonadales</taxon>
        <taxon>Pseudoalteromonadaceae</taxon>
        <taxon>Pseudoalteromonas</taxon>
    </lineage>
</organism>
<evidence type="ECO:0000313" key="2">
    <source>
        <dbReference type="Proteomes" id="UP000665025"/>
    </source>
</evidence>
<reference evidence="1 2" key="1">
    <citation type="submission" date="2021-03" db="EMBL/GenBank/DDBJ databases">
        <title>Complete Genome of Pseudoalteromonas viridis Strain BBR56, a new biocontrol bacterial candidate.</title>
        <authorList>
            <person name="Handayani D.P."/>
            <person name="Isnansetyo A."/>
            <person name="Istiqomah I."/>
            <person name="Jumina J."/>
        </authorList>
    </citation>
    <scope>NUCLEOTIDE SEQUENCE [LARGE SCALE GENOMIC DNA]</scope>
    <source>
        <strain evidence="1 2">BBR56</strain>
    </source>
</reference>